<dbReference type="OrthoDB" id="3219467at2759"/>
<evidence type="ECO:0000313" key="1">
    <source>
        <dbReference type="EMBL" id="RPD60357.1"/>
    </source>
</evidence>
<keyword evidence="2" id="KW-1185">Reference proteome</keyword>
<dbReference type="EMBL" id="ML122266">
    <property type="protein sequence ID" value="RPD60357.1"/>
    <property type="molecule type" value="Genomic_DNA"/>
</dbReference>
<sequence length="91" mass="9867">MAILQKNVATAQRNCDTPMTALQKANNGRAAAFTQGAQSKLENAEKSAADDIKNAGSRVRDCDDKMSCGFRNAEKSIQDAQNKVNIHRVQS</sequence>
<gene>
    <name evidence="1" type="ORF">L227DRAFT_611306</name>
</gene>
<dbReference type="AlphaFoldDB" id="A0A5C2SAQ9"/>
<reference evidence="1" key="1">
    <citation type="journal article" date="2018" name="Genome Biol. Evol.">
        <title>Genomics and development of Lentinus tigrinus, a white-rot wood-decaying mushroom with dimorphic fruiting bodies.</title>
        <authorList>
            <person name="Wu B."/>
            <person name="Xu Z."/>
            <person name="Knudson A."/>
            <person name="Carlson A."/>
            <person name="Chen N."/>
            <person name="Kovaka S."/>
            <person name="LaButti K."/>
            <person name="Lipzen A."/>
            <person name="Pennachio C."/>
            <person name="Riley R."/>
            <person name="Schakwitz W."/>
            <person name="Umezawa K."/>
            <person name="Ohm R.A."/>
            <person name="Grigoriev I.V."/>
            <person name="Nagy L.G."/>
            <person name="Gibbons J."/>
            <person name="Hibbett D."/>
        </authorList>
    </citation>
    <scope>NUCLEOTIDE SEQUENCE [LARGE SCALE GENOMIC DNA]</scope>
    <source>
        <strain evidence="1">ALCF2SS1-6</strain>
    </source>
</reference>
<proteinExistence type="predicted"/>
<protein>
    <submittedName>
        <fullName evidence="1">Uncharacterized protein</fullName>
    </submittedName>
</protein>
<organism evidence="1 2">
    <name type="scientific">Lentinus tigrinus ALCF2SS1-6</name>
    <dbReference type="NCBI Taxonomy" id="1328759"/>
    <lineage>
        <taxon>Eukaryota</taxon>
        <taxon>Fungi</taxon>
        <taxon>Dikarya</taxon>
        <taxon>Basidiomycota</taxon>
        <taxon>Agaricomycotina</taxon>
        <taxon>Agaricomycetes</taxon>
        <taxon>Polyporales</taxon>
        <taxon>Polyporaceae</taxon>
        <taxon>Lentinus</taxon>
    </lineage>
</organism>
<evidence type="ECO:0000313" key="2">
    <source>
        <dbReference type="Proteomes" id="UP000313359"/>
    </source>
</evidence>
<name>A0A5C2SAQ9_9APHY</name>
<dbReference type="Proteomes" id="UP000313359">
    <property type="component" value="Unassembled WGS sequence"/>
</dbReference>
<accession>A0A5C2SAQ9</accession>